<gene>
    <name evidence="2" type="ORF">NHE_0504</name>
</gene>
<evidence type="ECO:0000256" key="1">
    <source>
        <dbReference type="SAM" id="Phobius"/>
    </source>
</evidence>
<keyword evidence="3" id="KW-1185">Reference proteome</keyword>
<feature type="transmembrane region" description="Helical" evidence="1">
    <location>
        <begin position="336"/>
        <end position="357"/>
    </location>
</feature>
<proteinExistence type="predicted"/>
<evidence type="ECO:0000313" key="3">
    <source>
        <dbReference type="Proteomes" id="UP000023755"/>
    </source>
</evidence>
<dbReference type="AlphaFoldDB" id="X5H4F4"/>
<keyword evidence="1" id="KW-0812">Transmembrane</keyword>
<keyword evidence="1" id="KW-0472">Membrane</keyword>
<reference evidence="2 3" key="1">
    <citation type="submission" date="2014-03" db="EMBL/GenBank/DDBJ databases">
        <title>Sequencing and Comparison of Genomes and Transcriptome Profiles of Human Ehrlichiosis Agents.</title>
        <authorList>
            <person name="Lin M."/>
            <person name="Daugherty S.C."/>
            <person name="Nagaraj S."/>
            <person name="Cheng Z."/>
            <person name="Xiong Q."/>
            <person name="Lin F.-Y."/>
            <person name="Sengamalay N."/>
            <person name="Ott S."/>
            <person name="Godinez A."/>
            <person name="Tallon L.J."/>
            <person name="Sadzewicz L."/>
            <person name="Fraser C.M."/>
            <person name="Dunning Hotopp J.C."/>
            <person name="Rikihisa Y."/>
        </authorList>
    </citation>
    <scope>NUCLEOTIDE SEQUENCE [LARGE SCALE GENOMIC DNA]</scope>
    <source>
        <strain evidence="2 3">Oregon</strain>
    </source>
</reference>
<accession>X5H4F4</accession>
<dbReference type="KEGG" id="nhm:NHE_0504"/>
<evidence type="ECO:0000313" key="2">
    <source>
        <dbReference type="EMBL" id="AHX11446.1"/>
    </source>
</evidence>
<sequence length="518" mass="55283">MANTERPVQLDNTDSYVGAHRIPNNVQYPAPYVYQEQHPRSFVGTITGGIKSGSAWIANTISTLPTTLLGAAQNTGSVLINAVGALKSGLTSVASAVSTIPSTVQNAESNLVNTVVGIGHTVESSGVRIIRDALSTQLNEASTLFNTGERVLESVGKAAEGVEKAANDITEAADLMQELVTGVNRWVRAIADTFVSLRTALRLHESEKIVAALELIVQHATKLEHSCQVSCLIESTYSDTEATTRLELICVMIARASTRLDEARSPGVDFSSDRWKPDVLLKEFRFRDITESLRCCGNAKKVIQSMSSLLPEFRKACSSAASSANNISGISDNVKFWILLAALHTAPIVVFVSRSAITSPSYSASMAFIIFQAIAATTMLLVAAKSASEVIKYRKEKNTGNVTASLNKTSLELLVAGSLSLPFTIALLGFYIIGIKVDATLQSSLMKGISVCFVCSIVTGIALPILYKLYADGYFRGSYVPESKNSAAATKPEQVEGCWHTSINDSSFVPGLVAGASI</sequence>
<dbReference type="EMBL" id="CP007481">
    <property type="protein sequence ID" value="AHX11446.1"/>
    <property type="molecule type" value="Genomic_DNA"/>
</dbReference>
<organism evidence="2 3">
    <name type="scientific">Neorickettsia helminthoeca str. Oregon</name>
    <dbReference type="NCBI Taxonomy" id="1286528"/>
    <lineage>
        <taxon>Bacteria</taxon>
        <taxon>Pseudomonadati</taxon>
        <taxon>Pseudomonadota</taxon>
        <taxon>Alphaproteobacteria</taxon>
        <taxon>Rickettsiales</taxon>
        <taxon>Anaplasmataceae</taxon>
        <taxon>Neorickettsia</taxon>
    </lineage>
</organism>
<dbReference type="RefSeq" id="WP_156927346.1">
    <property type="nucleotide sequence ID" value="NZ_CP007481.1"/>
</dbReference>
<feature type="transmembrane region" description="Helical" evidence="1">
    <location>
        <begin position="413"/>
        <end position="433"/>
    </location>
</feature>
<feature type="transmembrane region" description="Helical" evidence="1">
    <location>
        <begin position="363"/>
        <end position="384"/>
    </location>
</feature>
<keyword evidence="1" id="KW-1133">Transmembrane helix</keyword>
<dbReference type="HOGENOM" id="CLU_525642_0_0_5"/>
<protein>
    <submittedName>
        <fullName evidence="2">Uncharacterized protein</fullName>
    </submittedName>
</protein>
<dbReference type="Proteomes" id="UP000023755">
    <property type="component" value="Chromosome"/>
</dbReference>
<feature type="transmembrane region" description="Helical" evidence="1">
    <location>
        <begin position="445"/>
        <end position="467"/>
    </location>
</feature>
<name>X5H4F4_9RICK</name>